<name>A0A5C5FPE7_9BASI</name>
<organism evidence="2 3">
    <name type="scientific">Rhodotorula diobovata</name>
    <dbReference type="NCBI Taxonomy" id="5288"/>
    <lineage>
        <taxon>Eukaryota</taxon>
        <taxon>Fungi</taxon>
        <taxon>Dikarya</taxon>
        <taxon>Basidiomycota</taxon>
        <taxon>Pucciniomycotina</taxon>
        <taxon>Microbotryomycetes</taxon>
        <taxon>Sporidiobolales</taxon>
        <taxon>Sporidiobolaceae</taxon>
        <taxon>Rhodotorula</taxon>
    </lineage>
</organism>
<dbReference type="EMBL" id="SOZI01000127">
    <property type="protein sequence ID" value="TNY18673.1"/>
    <property type="molecule type" value="Genomic_DNA"/>
</dbReference>
<feature type="compositionally biased region" description="Polar residues" evidence="1">
    <location>
        <begin position="20"/>
        <end position="42"/>
    </location>
</feature>
<accession>A0A5C5FPE7</accession>
<reference evidence="2 3" key="1">
    <citation type="submission" date="2019-03" db="EMBL/GenBank/DDBJ databases">
        <title>Rhodosporidium diobovatum UCD-FST 08-225 genome sequencing, assembly, and annotation.</title>
        <authorList>
            <person name="Fakankun I.U."/>
            <person name="Fristensky B."/>
            <person name="Levin D.B."/>
        </authorList>
    </citation>
    <scope>NUCLEOTIDE SEQUENCE [LARGE SCALE GENOMIC DNA]</scope>
    <source>
        <strain evidence="2 3">UCD-FST 08-225</strain>
    </source>
</reference>
<evidence type="ECO:0000313" key="3">
    <source>
        <dbReference type="Proteomes" id="UP000311382"/>
    </source>
</evidence>
<dbReference type="Proteomes" id="UP000311382">
    <property type="component" value="Unassembled WGS sequence"/>
</dbReference>
<gene>
    <name evidence="2" type="ORF">DMC30DRAFT_448631</name>
</gene>
<comment type="caution">
    <text evidence="2">The sequence shown here is derived from an EMBL/GenBank/DDBJ whole genome shotgun (WGS) entry which is preliminary data.</text>
</comment>
<feature type="region of interest" description="Disordered" evidence="1">
    <location>
        <begin position="1"/>
        <end position="45"/>
    </location>
</feature>
<feature type="region of interest" description="Disordered" evidence="1">
    <location>
        <begin position="315"/>
        <end position="382"/>
    </location>
</feature>
<dbReference type="OrthoDB" id="9995831at2759"/>
<dbReference type="AlphaFoldDB" id="A0A5C5FPE7"/>
<keyword evidence="3" id="KW-1185">Reference proteome</keyword>
<proteinExistence type="predicted"/>
<feature type="compositionally biased region" description="Basic and acidic residues" evidence="1">
    <location>
        <begin position="9"/>
        <end position="18"/>
    </location>
</feature>
<evidence type="ECO:0000313" key="2">
    <source>
        <dbReference type="EMBL" id="TNY18673.1"/>
    </source>
</evidence>
<evidence type="ECO:0000256" key="1">
    <source>
        <dbReference type="SAM" id="MobiDB-lite"/>
    </source>
</evidence>
<protein>
    <submittedName>
        <fullName evidence="2">Uncharacterized protein</fullName>
    </submittedName>
</protein>
<sequence>MAPSPIPAKRTELSEKLHGSRNTANGHGCAPQSTSTARQSANALHHEHACPARLGLDSPKQVFSAQHYRDAVDDVQSVLYGGKGRDREEISRVVRDLYDSGATFENPLTLARGREAVSDMFALLGLVPGTMWSEMGDLTESRSAYDGNRLVVFTHTLHITLLPSLDSDAAAHAHAAGGASAPSLRRSISFFSLPSTPYPQTPSSSVLNAPETPGGSEGIFSKTHPAFGGRDRWPSASVLSMLSPRTIASALTTLHLKLHTRLLFNEEGRITAHEDLWGLKELVEGVFPIVGHLYAVNRQGLGWLARLASRTLLGSRAPPAPPQKELAALPPGEVKRHDEEAALESGSGEAQYRTPRSAGKALYPGASADYSPTSQGGGALGLDIGERAVATTLDDE</sequence>